<dbReference type="Proteomes" id="UP000031036">
    <property type="component" value="Unassembled WGS sequence"/>
</dbReference>
<evidence type="ECO:0000313" key="2">
    <source>
        <dbReference type="EMBL" id="KHN78348.1"/>
    </source>
</evidence>
<dbReference type="EMBL" id="JPKZ01002111">
    <property type="protein sequence ID" value="KHN78348.1"/>
    <property type="molecule type" value="Genomic_DNA"/>
</dbReference>
<reference evidence="2 3" key="1">
    <citation type="submission" date="2014-11" db="EMBL/GenBank/DDBJ databases">
        <title>Genetic blueprint of the zoonotic pathogen Toxocara canis.</title>
        <authorList>
            <person name="Zhu X.-Q."/>
            <person name="Korhonen P.K."/>
            <person name="Cai H."/>
            <person name="Young N.D."/>
            <person name="Nejsum P."/>
            <person name="von Samson-Himmelstjerna G."/>
            <person name="Boag P.R."/>
            <person name="Tan P."/>
            <person name="Li Q."/>
            <person name="Min J."/>
            <person name="Yang Y."/>
            <person name="Wang X."/>
            <person name="Fang X."/>
            <person name="Hall R.S."/>
            <person name="Hofmann A."/>
            <person name="Sternberg P.W."/>
            <person name="Jex A.R."/>
            <person name="Gasser R.B."/>
        </authorList>
    </citation>
    <scope>NUCLEOTIDE SEQUENCE [LARGE SCALE GENOMIC DNA]</scope>
    <source>
        <strain evidence="2">PN_DK_2014</strain>
    </source>
</reference>
<name>A0A0B2V9Z2_TOXCA</name>
<dbReference type="OMA" id="RAVDWLC"/>
<sequence>MQSTTAFSRAANWLCCGVRRHSEEGERRSRRSAGDGGFNSAVSGGGSPQAVAGTCQQHGRKISPIGGTQPAEHLIMRQKFEAAVPTGNGVPCAKVVYRLASFDSSSDLAKMKEKVVEDIREKESNNVASE</sequence>
<organism evidence="2 3">
    <name type="scientific">Toxocara canis</name>
    <name type="common">Canine roundworm</name>
    <dbReference type="NCBI Taxonomy" id="6265"/>
    <lineage>
        <taxon>Eukaryota</taxon>
        <taxon>Metazoa</taxon>
        <taxon>Ecdysozoa</taxon>
        <taxon>Nematoda</taxon>
        <taxon>Chromadorea</taxon>
        <taxon>Rhabditida</taxon>
        <taxon>Spirurina</taxon>
        <taxon>Ascaridomorpha</taxon>
        <taxon>Ascaridoidea</taxon>
        <taxon>Toxocaridae</taxon>
        <taxon>Toxocara</taxon>
    </lineage>
</organism>
<gene>
    <name evidence="2" type="ORF">Tcan_17106</name>
</gene>
<keyword evidence="3" id="KW-1185">Reference proteome</keyword>
<comment type="caution">
    <text evidence="2">The sequence shown here is derived from an EMBL/GenBank/DDBJ whole genome shotgun (WGS) entry which is preliminary data.</text>
</comment>
<dbReference type="OrthoDB" id="10476005at2759"/>
<evidence type="ECO:0000256" key="1">
    <source>
        <dbReference type="SAM" id="MobiDB-lite"/>
    </source>
</evidence>
<accession>A0A0B2V9Z2</accession>
<evidence type="ECO:0000313" key="3">
    <source>
        <dbReference type="Proteomes" id="UP000031036"/>
    </source>
</evidence>
<feature type="region of interest" description="Disordered" evidence="1">
    <location>
        <begin position="21"/>
        <end position="67"/>
    </location>
</feature>
<protein>
    <submittedName>
        <fullName evidence="2">Uncharacterized protein</fullName>
    </submittedName>
</protein>
<proteinExistence type="predicted"/>
<dbReference type="AlphaFoldDB" id="A0A0B2V9Z2"/>